<evidence type="ECO:0000256" key="2">
    <source>
        <dbReference type="ARBA" id="ARBA00022679"/>
    </source>
</evidence>
<dbReference type="PANTHER" id="PTHR21392">
    <property type="entry name" value="TRNA-URIDINE AMINOCARBOXYPROPYLTRANSFERASE 2"/>
    <property type="match status" value="1"/>
</dbReference>
<dbReference type="AlphaFoldDB" id="A0A2B4SWK2"/>
<organism evidence="8 9">
    <name type="scientific">Stylophora pistillata</name>
    <name type="common">Smooth cauliflower coral</name>
    <dbReference type="NCBI Taxonomy" id="50429"/>
    <lineage>
        <taxon>Eukaryota</taxon>
        <taxon>Metazoa</taxon>
        <taxon>Cnidaria</taxon>
        <taxon>Anthozoa</taxon>
        <taxon>Hexacorallia</taxon>
        <taxon>Scleractinia</taxon>
        <taxon>Astrocoeniina</taxon>
        <taxon>Pocilloporidae</taxon>
        <taxon>Stylophora</taxon>
    </lineage>
</organism>
<dbReference type="InterPro" id="IPR039262">
    <property type="entry name" value="DTWD2/TAPT"/>
</dbReference>
<name>A0A2B4SWK2_STYPI</name>
<dbReference type="GO" id="GO:0008033">
    <property type="term" value="P:tRNA processing"/>
    <property type="evidence" value="ECO:0007669"/>
    <property type="project" value="UniProtKB-KW"/>
</dbReference>
<dbReference type="EMBL" id="LSMT01000001">
    <property type="protein sequence ID" value="PFX35064.1"/>
    <property type="molecule type" value="Genomic_DNA"/>
</dbReference>
<dbReference type="Proteomes" id="UP000225706">
    <property type="component" value="Unassembled WGS sequence"/>
</dbReference>
<dbReference type="STRING" id="50429.A0A2B4SWK2"/>
<dbReference type="InterPro" id="IPR005636">
    <property type="entry name" value="DTW"/>
</dbReference>
<gene>
    <name evidence="8" type="primary">Dtwd2</name>
    <name evidence="8" type="ORF">AWC38_SpisGene117</name>
</gene>
<evidence type="ECO:0000256" key="3">
    <source>
        <dbReference type="ARBA" id="ARBA00022691"/>
    </source>
</evidence>
<sequence length="257" mass="29749">MADQEDGEDESDFFRSFADVPLHPPEKRDMCSRCKRPRAVCLCAHFPTHFLHISTTIHVLQHPREESRLLTTVPLLEACLPPNKIIIRRGRRFHKHDWPDLHEILNKPTTLLLYPGPTAENINTLSDSPLGEKYDIIVLDGTWRQAKDIFHNNPFLCQARQVQLEHNHISEYVIRTQPNSKSLCTVEAIALSLSILEKNEEIAEALIRPLRALCKIQLDHGAVVHFSKENEDEIMLRAKRQERNHKKKMSGLNEEER</sequence>
<comment type="catalytic activity">
    <reaction evidence="6">
        <text>a uridine in tRNA + S-adenosyl-L-methionine = a 3-[(3S)-3-amino-3-carboxypropyl]uridine in tRNA + S-methyl-5'-thioadenosine + H(+)</text>
        <dbReference type="Rhea" id="RHEA:62432"/>
        <dbReference type="Rhea" id="RHEA-COMP:13339"/>
        <dbReference type="Rhea" id="RHEA-COMP:16092"/>
        <dbReference type="ChEBI" id="CHEBI:15378"/>
        <dbReference type="ChEBI" id="CHEBI:17509"/>
        <dbReference type="ChEBI" id="CHEBI:59789"/>
        <dbReference type="ChEBI" id="CHEBI:65315"/>
        <dbReference type="ChEBI" id="CHEBI:82930"/>
        <dbReference type="EC" id="2.5.1.25"/>
    </reaction>
</comment>
<evidence type="ECO:0000313" key="9">
    <source>
        <dbReference type="Proteomes" id="UP000225706"/>
    </source>
</evidence>
<reference evidence="9" key="1">
    <citation type="journal article" date="2017" name="bioRxiv">
        <title>Comparative analysis of the genomes of Stylophora pistillata and Acropora digitifera provides evidence for extensive differences between species of corals.</title>
        <authorList>
            <person name="Voolstra C.R."/>
            <person name="Li Y."/>
            <person name="Liew Y.J."/>
            <person name="Baumgarten S."/>
            <person name="Zoccola D."/>
            <person name="Flot J.-F."/>
            <person name="Tambutte S."/>
            <person name="Allemand D."/>
            <person name="Aranda M."/>
        </authorList>
    </citation>
    <scope>NUCLEOTIDE SEQUENCE [LARGE SCALE GENOMIC DNA]</scope>
</reference>
<dbReference type="SMART" id="SM01144">
    <property type="entry name" value="DTW"/>
    <property type="match status" value="1"/>
</dbReference>
<proteinExistence type="inferred from homology"/>
<dbReference type="OrthoDB" id="408541at2759"/>
<dbReference type="GO" id="GO:0016432">
    <property type="term" value="F:tRNA-uridine aminocarboxypropyltransferase activity"/>
    <property type="evidence" value="ECO:0007669"/>
    <property type="project" value="UniProtKB-EC"/>
</dbReference>
<keyword evidence="2" id="KW-0808">Transferase</keyword>
<keyword evidence="4" id="KW-0819">tRNA processing</keyword>
<dbReference type="Pfam" id="PF03942">
    <property type="entry name" value="DTW"/>
    <property type="match status" value="1"/>
</dbReference>
<evidence type="ECO:0000259" key="7">
    <source>
        <dbReference type="SMART" id="SM01144"/>
    </source>
</evidence>
<feature type="domain" description="DTW" evidence="7">
    <location>
        <begin position="27"/>
        <end position="222"/>
    </location>
</feature>
<accession>A0A2B4SWK2</accession>
<keyword evidence="3" id="KW-0949">S-adenosyl-L-methionine</keyword>
<evidence type="ECO:0000256" key="6">
    <source>
        <dbReference type="ARBA" id="ARBA00048718"/>
    </source>
</evidence>
<dbReference type="EC" id="2.5.1.25" evidence="1"/>
<dbReference type="PANTHER" id="PTHR21392:SF0">
    <property type="entry name" value="TRNA-URIDINE AMINOCARBOXYPROPYLTRANSFERASE 2"/>
    <property type="match status" value="1"/>
</dbReference>
<comment type="caution">
    <text evidence="8">The sequence shown here is derived from an EMBL/GenBank/DDBJ whole genome shotgun (WGS) entry which is preliminary data.</text>
</comment>
<keyword evidence="9" id="KW-1185">Reference proteome</keyword>
<comment type="similarity">
    <text evidence="5">Belongs to the TDD superfamily. DTWD2 family.</text>
</comment>
<protein>
    <recommendedName>
        <fullName evidence="1">tRNA-uridine aminocarboxypropyltransferase</fullName>
        <ecNumber evidence="1">2.5.1.25</ecNumber>
    </recommendedName>
</protein>
<evidence type="ECO:0000256" key="5">
    <source>
        <dbReference type="ARBA" id="ARBA00034489"/>
    </source>
</evidence>
<evidence type="ECO:0000313" key="8">
    <source>
        <dbReference type="EMBL" id="PFX35064.1"/>
    </source>
</evidence>
<evidence type="ECO:0000256" key="4">
    <source>
        <dbReference type="ARBA" id="ARBA00022694"/>
    </source>
</evidence>
<evidence type="ECO:0000256" key="1">
    <source>
        <dbReference type="ARBA" id="ARBA00012386"/>
    </source>
</evidence>